<dbReference type="EMBL" id="CAJOBQ010000229">
    <property type="protein sequence ID" value="CAF4300334.1"/>
    <property type="molecule type" value="Genomic_DNA"/>
</dbReference>
<proteinExistence type="predicted"/>
<protein>
    <submittedName>
        <fullName evidence="2">Uncharacterized protein</fullName>
    </submittedName>
</protein>
<organism evidence="2 4">
    <name type="scientific">Rotaria socialis</name>
    <dbReference type="NCBI Taxonomy" id="392032"/>
    <lineage>
        <taxon>Eukaryota</taxon>
        <taxon>Metazoa</taxon>
        <taxon>Spiralia</taxon>
        <taxon>Gnathifera</taxon>
        <taxon>Rotifera</taxon>
        <taxon>Eurotatoria</taxon>
        <taxon>Bdelloidea</taxon>
        <taxon>Philodinida</taxon>
        <taxon>Philodinidae</taxon>
        <taxon>Rotaria</taxon>
    </lineage>
</organism>
<name>A0A818EM61_9BILA</name>
<comment type="caution">
    <text evidence="2">The sequence shown here is derived from an EMBL/GenBank/DDBJ whole genome shotgun (WGS) entry which is preliminary data.</text>
</comment>
<evidence type="ECO:0000313" key="3">
    <source>
        <dbReference type="EMBL" id="CAF4300334.1"/>
    </source>
</evidence>
<dbReference type="Proteomes" id="UP000663862">
    <property type="component" value="Unassembled WGS sequence"/>
</dbReference>
<gene>
    <name evidence="2" type="ORF">FME351_LOCUS14089</name>
    <name evidence="3" type="ORF">TSG867_LOCUS6212</name>
</gene>
<dbReference type="AlphaFoldDB" id="A0A818EM61"/>
<evidence type="ECO:0000313" key="4">
    <source>
        <dbReference type="Proteomes" id="UP000663869"/>
    </source>
</evidence>
<sequence>MTIPVVIVGIVVLSVTITVCTVILLGFCLWPVIQELQEAKRLKERQNKQANSSGFLNVR</sequence>
<keyword evidence="1" id="KW-1133">Transmembrane helix</keyword>
<feature type="non-terminal residue" evidence="2">
    <location>
        <position position="1"/>
    </location>
</feature>
<dbReference type="Proteomes" id="UP000663869">
    <property type="component" value="Unassembled WGS sequence"/>
</dbReference>
<keyword evidence="1" id="KW-0472">Membrane</keyword>
<evidence type="ECO:0000313" key="2">
    <source>
        <dbReference type="EMBL" id="CAF3460909.1"/>
    </source>
</evidence>
<feature type="transmembrane region" description="Helical" evidence="1">
    <location>
        <begin position="6"/>
        <end position="33"/>
    </location>
</feature>
<keyword evidence="1" id="KW-0812">Transmembrane</keyword>
<dbReference type="EMBL" id="CAJNYU010001726">
    <property type="protein sequence ID" value="CAF3460909.1"/>
    <property type="molecule type" value="Genomic_DNA"/>
</dbReference>
<evidence type="ECO:0000256" key="1">
    <source>
        <dbReference type="SAM" id="Phobius"/>
    </source>
</evidence>
<reference evidence="2" key="1">
    <citation type="submission" date="2021-02" db="EMBL/GenBank/DDBJ databases">
        <authorList>
            <person name="Nowell W R."/>
        </authorList>
    </citation>
    <scope>NUCLEOTIDE SEQUENCE</scope>
</reference>
<accession>A0A818EM61</accession>